<feature type="site" description="Lowers pKa of active site Tyr" evidence="7">
    <location>
        <position position="78"/>
    </location>
</feature>
<sequence length="302" mass="33164">MSKILNQTFTLANGVKIPKIGLGTWLIDDDKVAATVHEAINLGYRHIDTAEAYGNERGVGEGVRTCAVAREEIFVTTKLRAEIKDYETAVAAIDESLQKLGLSYIDLMIIHSPQPWTDFREGEHFFEGNIAAWRALEAAYKAGKLRAIGVSNFECIDIENITANCEIKPMVNQVLSHIGNTPFELIDYCQKAGILIEAYSPVAHGAILQNAQVADIAKGYGVSVARLCVRYCIELGLLALPKTANAAHMRENADVDFEISPADMKILKQIAPVENYGEASVFPVFGGKLHKDGRLEAKNFKK</sequence>
<evidence type="ECO:0000256" key="4">
    <source>
        <dbReference type="ARBA" id="ARBA00049445"/>
    </source>
</evidence>
<dbReference type="Proteomes" id="UP000006380">
    <property type="component" value="Chromosome"/>
</dbReference>
<evidence type="ECO:0000256" key="7">
    <source>
        <dbReference type="PIRSR" id="PIRSR000097-3"/>
    </source>
</evidence>
<accession>A7GVV6</accession>
<dbReference type="CDD" id="cd19071">
    <property type="entry name" value="AKR_AKR1-5-like"/>
    <property type="match status" value="1"/>
</dbReference>
<dbReference type="KEGG" id="ccv:CCV52592_1127"/>
<evidence type="ECO:0000313" key="10">
    <source>
        <dbReference type="Proteomes" id="UP000006380"/>
    </source>
</evidence>
<reference evidence="9" key="1">
    <citation type="submission" date="2016-07" db="EMBL/GenBank/DDBJ databases">
        <title>Comparative genomics of the Campylobacter concisus group.</title>
        <authorList>
            <person name="Miller W.G."/>
            <person name="Yee E."/>
            <person name="Chapman M.H."/>
            <person name="Huynh S."/>
            <person name="Bono J.L."/>
            <person name="On S.L.W."/>
            <person name="StLeger J."/>
            <person name="Foster G."/>
            <person name="Parker C.T."/>
        </authorList>
    </citation>
    <scope>NUCLEOTIDE SEQUENCE</scope>
    <source>
        <strain evidence="9">525.92</strain>
    </source>
</reference>
<dbReference type="EMBL" id="CP000767">
    <property type="protein sequence ID" value="EAT99781.1"/>
    <property type="molecule type" value="Genomic_DNA"/>
</dbReference>
<dbReference type="InterPro" id="IPR023210">
    <property type="entry name" value="NADP_OxRdtase_dom"/>
</dbReference>
<organism evidence="9 10">
    <name type="scientific">Campylobacter curvus (strain 525.92)</name>
    <dbReference type="NCBI Taxonomy" id="360105"/>
    <lineage>
        <taxon>Bacteria</taxon>
        <taxon>Pseudomonadati</taxon>
        <taxon>Campylobacterota</taxon>
        <taxon>Epsilonproteobacteria</taxon>
        <taxon>Campylobacterales</taxon>
        <taxon>Campylobacteraceae</taxon>
        <taxon>Campylobacter</taxon>
    </lineage>
</organism>
<dbReference type="PROSITE" id="PS00798">
    <property type="entry name" value="ALDOKETO_REDUCTASE_1"/>
    <property type="match status" value="1"/>
</dbReference>
<evidence type="ECO:0000256" key="5">
    <source>
        <dbReference type="PIRSR" id="PIRSR000097-1"/>
    </source>
</evidence>
<dbReference type="InterPro" id="IPR036812">
    <property type="entry name" value="NAD(P)_OxRdtase_dom_sf"/>
</dbReference>
<feature type="active site" description="Proton donor" evidence="5">
    <location>
        <position position="53"/>
    </location>
</feature>
<dbReference type="PANTHER" id="PTHR43827">
    <property type="entry name" value="2,5-DIKETO-D-GLUCONIC ACID REDUCTASE"/>
    <property type="match status" value="1"/>
</dbReference>
<keyword evidence="2" id="KW-0521">NADP</keyword>
<evidence type="ECO:0000256" key="6">
    <source>
        <dbReference type="PIRSR" id="PIRSR000097-2"/>
    </source>
</evidence>
<evidence type="ECO:0000256" key="1">
    <source>
        <dbReference type="ARBA" id="ARBA00007905"/>
    </source>
</evidence>
<dbReference type="SUPFAM" id="SSF51430">
    <property type="entry name" value="NAD(P)-linked oxidoreductase"/>
    <property type="match status" value="1"/>
</dbReference>
<dbReference type="AlphaFoldDB" id="A7GVV6"/>
<dbReference type="InterPro" id="IPR018170">
    <property type="entry name" value="Aldo/ket_reductase_CS"/>
</dbReference>
<dbReference type="STRING" id="360105.CCV52592_1127"/>
<gene>
    <name evidence="9" type="ORF">CCV52592_1127</name>
</gene>
<dbReference type="PRINTS" id="PR00069">
    <property type="entry name" value="ALDKETRDTASE"/>
</dbReference>
<dbReference type="GO" id="GO:0016616">
    <property type="term" value="F:oxidoreductase activity, acting on the CH-OH group of donors, NAD or NADP as acceptor"/>
    <property type="evidence" value="ECO:0007669"/>
    <property type="project" value="UniProtKB-ARBA"/>
</dbReference>
<protein>
    <submittedName>
        <fullName evidence="9">Aldo/keto reductase</fullName>
    </submittedName>
</protein>
<dbReference type="PIRSF" id="PIRSF000097">
    <property type="entry name" value="AKR"/>
    <property type="match status" value="1"/>
</dbReference>
<dbReference type="Gene3D" id="3.20.20.100">
    <property type="entry name" value="NADP-dependent oxidoreductase domain"/>
    <property type="match status" value="1"/>
</dbReference>
<keyword evidence="10" id="KW-1185">Reference proteome</keyword>
<dbReference type="RefSeq" id="WP_011991646.1">
    <property type="nucleotide sequence ID" value="NC_009715.2"/>
</dbReference>
<dbReference type="HOGENOM" id="CLU_023205_0_1_7"/>
<comment type="similarity">
    <text evidence="1">Belongs to the aldo/keto reductase family.</text>
</comment>
<comment type="catalytic activity">
    <reaction evidence="4">
        <text>hydroxyacetone + NADP(+) = methylglyoxal + NADPH + H(+)</text>
        <dbReference type="Rhea" id="RHEA:27986"/>
        <dbReference type="ChEBI" id="CHEBI:15378"/>
        <dbReference type="ChEBI" id="CHEBI:17158"/>
        <dbReference type="ChEBI" id="CHEBI:27957"/>
        <dbReference type="ChEBI" id="CHEBI:57783"/>
        <dbReference type="ChEBI" id="CHEBI:58349"/>
    </reaction>
</comment>
<keyword evidence="3" id="KW-0560">Oxidoreductase</keyword>
<dbReference type="Pfam" id="PF00248">
    <property type="entry name" value="Aldo_ket_red"/>
    <property type="match status" value="1"/>
</dbReference>
<evidence type="ECO:0000259" key="8">
    <source>
        <dbReference type="Pfam" id="PF00248"/>
    </source>
</evidence>
<dbReference type="FunFam" id="3.20.20.100:FF:000002">
    <property type="entry name" value="2,5-diketo-D-gluconic acid reductase A"/>
    <property type="match status" value="1"/>
</dbReference>
<dbReference type="PANTHER" id="PTHR43827:SF3">
    <property type="entry name" value="NADP-DEPENDENT OXIDOREDUCTASE DOMAIN-CONTAINING PROTEIN"/>
    <property type="match status" value="1"/>
</dbReference>
<dbReference type="OrthoDB" id="5328358at2"/>
<feature type="domain" description="NADP-dependent oxidoreductase" evidence="8">
    <location>
        <begin position="19"/>
        <end position="270"/>
    </location>
</feature>
<feature type="binding site" evidence="6">
    <location>
        <position position="111"/>
    </location>
    <ligand>
        <name>substrate</name>
    </ligand>
</feature>
<name>A7GVV6_CAMC5</name>
<evidence type="ECO:0000256" key="2">
    <source>
        <dbReference type="ARBA" id="ARBA00022857"/>
    </source>
</evidence>
<proteinExistence type="inferred from homology"/>
<evidence type="ECO:0000256" key="3">
    <source>
        <dbReference type="ARBA" id="ARBA00023002"/>
    </source>
</evidence>
<evidence type="ECO:0000313" key="9">
    <source>
        <dbReference type="EMBL" id="EAT99781.1"/>
    </source>
</evidence>
<dbReference type="InterPro" id="IPR020471">
    <property type="entry name" value="AKR"/>
</dbReference>